<feature type="transmembrane region" description="Helical" evidence="1">
    <location>
        <begin position="5"/>
        <end position="24"/>
    </location>
</feature>
<reference evidence="2" key="1">
    <citation type="journal article" date="2014" name="Int. J. Syst. Evol. Microbiol.">
        <title>Complete genome sequence of Corynebacterium casei LMG S-19264T (=DSM 44701T), isolated from a smear-ripened cheese.</title>
        <authorList>
            <consortium name="US DOE Joint Genome Institute (JGI-PGF)"/>
            <person name="Walter F."/>
            <person name="Albersmeier A."/>
            <person name="Kalinowski J."/>
            <person name="Ruckert C."/>
        </authorList>
    </citation>
    <scope>NUCLEOTIDE SEQUENCE</scope>
    <source>
        <strain evidence="2">JCM 15325</strain>
    </source>
</reference>
<evidence type="ECO:0000313" key="2">
    <source>
        <dbReference type="EMBL" id="GGL61986.1"/>
    </source>
</evidence>
<keyword evidence="1" id="KW-0812">Transmembrane</keyword>
<keyword evidence="3" id="KW-1185">Reference proteome</keyword>
<sequence length="57" mass="6337">MKRLLYLVIGIILPILGYLSHKLYHLDSGISMVLGFVGGILVASFSIEGFKCRIKNK</sequence>
<organism evidence="2 3">
    <name type="scientific">Sporolactobacillus putidus</name>
    <dbReference type="NCBI Taxonomy" id="492735"/>
    <lineage>
        <taxon>Bacteria</taxon>
        <taxon>Bacillati</taxon>
        <taxon>Bacillota</taxon>
        <taxon>Bacilli</taxon>
        <taxon>Bacillales</taxon>
        <taxon>Sporolactobacillaceae</taxon>
        <taxon>Sporolactobacillus</taxon>
    </lineage>
</organism>
<gene>
    <name evidence="2" type="ORF">GCM10007968_27470</name>
</gene>
<feature type="transmembrane region" description="Helical" evidence="1">
    <location>
        <begin position="30"/>
        <end position="50"/>
    </location>
</feature>
<dbReference type="Proteomes" id="UP000654670">
    <property type="component" value="Unassembled WGS sequence"/>
</dbReference>
<evidence type="ECO:0000313" key="3">
    <source>
        <dbReference type="Proteomes" id="UP000654670"/>
    </source>
</evidence>
<accession>A0A917S8T6</accession>
<name>A0A917S8T6_9BACL</name>
<reference evidence="2" key="2">
    <citation type="submission" date="2020-09" db="EMBL/GenBank/DDBJ databases">
        <authorList>
            <person name="Sun Q."/>
            <person name="Ohkuma M."/>
        </authorList>
    </citation>
    <scope>NUCLEOTIDE SEQUENCE</scope>
    <source>
        <strain evidence="2">JCM 15325</strain>
    </source>
</reference>
<dbReference type="EMBL" id="BMOK01000014">
    <property type="protein sequence ID" value="GGL61986.1"/>
    <property type="molecule type" value="Genomic_DNA"/>
</dbReference>
<dbReference type="AlphaFoldDB" id="A0A917S8T6"/>
<keyword evidence="1" id="KW-0472">Membrane</keyword>
<proteinExistence type="predicted"/>
<protein>
    <submittedName>
        <fullName evidence="2">Uncharacterized protein</fullName>
    </submittedName>
</protein>
<comment type="caution">
    <text evidence="2">The sequence shown here is derived from an EMBL/GenBank/DDBJ whole genome shotgun (WGS) entry which is preliminary data.</text>
</comment>
<keyword evidence="1" id="KW-1133">Transmembrane helix</keyword>
<evidence type="ECO:0000256" key="1">
    <source>
        <dbReference type="SAM" id="Phobius"/>
    </source>
</evidence>